<dbReference type="Proteomes" id="UP000295264">
    <property type="component" value="Unassembled WGS sequence"/>
</dbReference>
<reference evidence="1 2" key="1">
    <citation type="journal article" date="2018" name="Genomics">
        <title>Molecular footprints of inshore aquatic adaptation in Indo-Pacific humpback dolphin (Sousa chinensis).</title>
        <authorList>
            <person name="Ming Y."/>
            <person name="Jian J."/>
            <person name="Yu F."/>
            <person name="Yu X."/>
            <person name="Wang J."/>
            <person name="Liu W."/>
        </authorList>
    </citation>
    <scope>NUCLEOTIDE SEQUENCE [LARGE SCALE GENOMIC DNA]</scope>
    <source>
        <strain evidence="1">MY-2018</strain>
        <tissue evidence="1">Skin</tissue>
    </source>
</reference>
<accession>A0A484GWU9</accession>
<protein>
    <submittedName>
        <fullName evidence="1">Uncharacterized protein</fullName>
    </submittedName>
</protein>
<dbReference type="AlphaFoldDB" id="A0A484GWU9"/>
<evidence type="ECO:0000313" key="2">
    <source>
        <dbReference type="Proteomes" id="UP000295264"/>
    </source>
</evidence>
<evidence type="ECO:0000313" key="1">
    <source>
        <dbReference type="EMBL" id="TEA39861.1"/>
    </source>
</evidence>
<sequence length="70" mass="7456">LRARASRLGMTASRCGATLAPLSMTLVVHPPALPWIIYGDFPIVAGPVLLLLPETGTLPLPDTIHDVENK</sequence>
<comment type="caution">
    <text evidence="1">The sequence shown here is derived from an EMBL/GenBank/DDBJ whole genome shotgun (WGS) entry which is preliminary data.</text>
</comment>
<keyword evidence="2" id="KW-1185">Reference proteome</keyword>
<proteinExistence type="predicted"/>
<gene>
    <name evidence="1" type="ORF">DBR06_SOUSAS4610107</name>
</gene>
<feature type="non-terminal residue" evidence="1">
    <location>
        <position position="1"/>
    </location>
</feature>
<dbReference type="EMBL" id="QWLN02003564">
    <property type="protein sequence ID" value="TEA39861.1"/>
    <property type="molecule type" value="Genomic_DNA"/>
</dbReference>
<name>A0A484GWU9_SOUCH</name>
<organism evidence="1 2">
    <name type="scientific">Sousa chinensis</name>
    <name type="common">Indo-pacific humpbacked dolphin</name>
    <name type="synonym">Steno chinensis</name>
    <dbReference type="NCBI Taxonomy" id="103600"/>
    <lineage>
        <taxon>Eukaryota</taxon>
        <taxon>Metazoa</taxon>
        <taxon>Chordata</taxon>
        <taxon>Craniata</taxon>
        <taxon>Vertebrata</taxon>
        <taxon>Euteleostomi</taxon>
        <taxon>Mammalia</taxon>
        <taxon>Eutheria</taxon>
        <taxon>Laurasiatheria</taxon>
        <taxon>Artiodactyla</taxon>
        <taxon>Whippomorpha</taxon>
        <taxon>Cetacea</taxon>
        <taxon>Odontoceti</taxon>
        <taxon>Delphinidae</taxon>
        <taxon>Sousa</taxon>
    </lineage>
</organism>